<dbReference type="AlphaFoldDB" id="A0A1M4YQ70"/>
<evidence type="ECO:0000256" key="1">
    <source>
        <dbReference type="ARBA" id="ARBA00023015"/>
    </source>
</evidence>
<evidence type="ECO:0000256" key="3">
    <source>
        <dbReference type="ARBA" id="ARBA00023163"/>
    </source>
</evidence>
<proteinExistence type="predicted"/>
<name>A0A1M4YQ70_9BACL</name>
<dbReference type="Gene3D" id="1.10.10.10">
    <property type="entry name" value="Winged helix-like DNA-binding domain superfamily/Winged helix DNA-binding domain"/>
    <property type="match status" value="1"/>
</dbReference>
<evidence type="ECO:0000256" key="2">
    <source>
        <dbReference type="ARBA" id="ARBA00023125"/>
    </source>
</evidence>
<reference evidence="5 6" key="1">
    <citation type="submission" date="2016-11" db="EMBL/GenBank/DDBJ databases">
        <authorList>
            <person name="Jaros S."/>
            <person name="Januszkiewicz K."/>
            <person name="Wedrychowicz H."/>
        </authorList>
    </citation>
    <scope>NUCLEOTIDE SEQUENCE [LARGE SCALE GENOMIC DNA]</scope>
    <source>
        <strain evidence="5 6">DSM 44666</strain>
    </source>
</reference>
<dbReference type="Pfam" id="PF00392">
    <property type="entry name" value="GntR"/>
    <property type="match status" value="1"/>
</dbReference>
<keyword evidence="3" id="KW-0804">Transcription</keyword>
<keyword evidence="1" id="KW-0805">Transcription regulation</keyword>
<dbReference type="PROSITE" id="PS50949">
    <property type="entry name" value="HTH_GNTR"/>
    <property type="match status" value="1"/>
</dbReference>
<dbReference type="InterPro" id="IPR000524">
    <property type="entry name" value="Tscrpt_reg_HTH_GntR"/>
</dbReference>
<gene>
    <name evidence="5" type="ORF">SAMN05444392_10772</name>
</gene>
<feature type="domain" description="HTH gntR-type" evidence="4">
    <location>
        <begin position="1"/>
        <end position="58"/>
    </location>
</feature>
<sequence>MDMIQRLYNAGQRLPAVRILAEEMNVSRATIRTALLRLQAKNLIEMIPRGDASTILVISDIKRLSRWLSTG</sequence>
<protein>
    <submittedName>
        <fullName evidence="5">Regulatory protein, gntR family</fullName>
    </submittedName>
</protein>
<dbReference type="GO" id="GO:0003677">
    <property type="term" value="F:DNA binding"/>
    <property type="evidence" value="ECO:0007669"/>
    <property type="project" value="UniProtKB-KW"/>
</dbReference>
<evidence type="ECO:0000313" key="5">
    <source>
        <dbReference type="EMBL" id="SHF07652.1"/>
    </source>
</evidence>
<keyword evidence="2" id="KW-0238">DNA-binding</keyword>
<dbReference type="InterPro" id="IPR036388">
    <property type="entry name" value="WH-like_DNA-bd_sf"/>
</dbReference>
<dbReference type="InterPro" id="IPR036390">
    <property type="entry name" value="WH_DNA-bd_sf"/>
</dbReference>
<dbReference type="GO" id="GO:0003700">
    <property type="term" value="F:DNA-binding transcription factor activity"/>
    <property type="evidence" value="ECO:0007669"/>
    <property type="project" value="InterPro"/>
</dbReference>
<organism evidence="5 6">
    <name type="scientific">Seinonella peptonophila</name>
    <dbReference type="NCBI Taxonomy" id="112248"/>
    <lineage>
        <taxon>Bacteria</taxon>
        <taxon>Bacillati</taxon>
        <taxon>Bacillota</taxon>
        <taxon>Bacilli</taxon>
        <taxon>Bacillales</taxon>
        <taxon>Thermoactinomycetaceae</taxon>
        <taxon>Seinonella</taxon>
    </lineage>
</organism>
<evidence type="ECO:0000313" key="6">
    <source>
        <dbReference type="Proteomes" id="UP000184476"/>
    </source>
</evidence>
<dbReference type="SMART" id="SM00345">
    <property type="entry name" value="HTH_GNTR"/>
    <property type="match status" value="1"/>
</dbReference>
<evidence type="ECO:0000259" key="4">
    <source>
        <dbReference type="PROSITE" id="PS50949"/>
    </source>
</evidence>
<dbReference type="PRINTS" id="PR00035">
    <property type="entry name" value="HTHGNTR"/>
</dbReference>
<dbReference type="Proteomes" id="UP000184476">
    <property type="component" value="Unassembled WGS sequence"/>
</dbReference>
<accession>A0A1M4YQ70</accession>
<keyword evidence="6" id="KW-1185">Reference proteome</keyword>
<dbReference type="EMBL" id="FQVL01000007">
    <property type="protein sequence ID" value="SHF07652.1"/>
    <property type="molecule type" value="Genomic_DNA"/>
</dbReference>
<dbReference type="SUPFAM" id="SSF46785">
    <property type="entry name" value="Winged helix' DNA-binding domain"/>
    <property type="match status" value="1"/>
</dbReference>